<feature type="active site" description="Nucleophile" evidence="2">
    <location>
        <position position="159"/>
    </location>
</feature>
<evidence type="ECO:0000313" key="5">
    <source>
        <dbReference type="EMBL" id="RVU17710.1"/>
    </source>
</evidence>
<gene>
    <name evidence="5" type="ORF">EOE48_12570</name>
</gene>
<feature type="chain" id="PRO_5019230199" evidence="3">
    <location>
        <begin position="28"/>
        <end position="359"/>
    </location>
</feature>
<evidence type="ECO:0000259" key="4">
    <source>
        <dbReference type="Pfam" id="PF00561"/>
    </source>
</evidence>
<keyword evidence="1" id="KW-0808">Transferase</keyword>
<dbReference type="EMBL" id="SACP01000011">
    <property type="protein sequence ID" value="RVU17710.1"/>
    <property type="molecule type" value="Genomic_DNA"/>
</dbReference>
<reference evidence="5 6" key="1">
    <citation type="submission" date="2019-01" db="EMBL/GenBank/DDBJ databases">
        <authorList>
            <person name="Chen W.-M."/>
        </authorList>
    </citation>
    <scope>NUCLEOTIDE SEQUENCE [LARGE SCALE GENOMIC DNA]</scope>
    <source>
        <strain evidence="5 6">TER-1</strain>
    </source>
</reference>
<dbReference type="InterPro" id="IPR000073">
    <property type="entry name" value="AB_hydrolase_1"/>
</dbReference>
<dbReference type="NCBIfam" id="NF005071">
    <property type="entry name" value="PRK06489.1"/>
    <property type="match status" value="1"/>
</dbReference>
<dbReference type="AlphaFoldDB" id="A0A437P607"/>
<dbReference type="PANTHER" id="PTHR32268:SF11">
    <property type="entry name" value="HOMOSERINE O-ACETYLTRANSFERASE"/>
    <property type="match status" value="1"/>
</dbReference>
<dbReference type="GO" id="GO:0009086">
    <property type="term" value="P:methionine biosynthetic process"/>
    <property type="evidence" value="ECO:0007669"/>
    <property type="project" value="TreeGrafter"/>
</dbReference>
<dbReference type="GO" id="GO:0016787">
    <property type="term" value="F:hydrolase activity"/>
    <property type="evidence" value="ECO:0007669"/>
    <property type="project" value="UniProtKB-KW"/>
</dbReference>
<evidence type="ECO:0000256" key="2">
    <source>
        <dbReference type="PIRSR" id="PIRSR000443-1"/>
    </source>
</evidence>
<feature type="active site" evidence="2">
    <location>
        <position position="334"/>
    </location>
</feature>
<feature type="signal peptide" evidence="3">
    <location>
        <begin position="1"/>
        <end position="27"/>
    </location>
</feature>
<dbReference type="InterPro" id="IPR029058">
    <property type="entry name" value="AB_hydrolase_fold"/>
</dbReference>
<proteinExistence type="predicted"/>
<sequence length="359" mass="39252">MQMRVVRLLRTAAMGAALSLIALAAGAADYPAPREGDWTVRDFRFHTGEVLPELRLHYTTVGDPMGEPVVVLHGTTGSAASMLTPGFAGELFGPGQPLDAAKHYIVIPDAIGHGRSSKPSDGLKTKFPRYNYDDMAEAQYRLLTEHLGLKRVRLVIGNSMGGMHAWILGVKHPAFMDALVPMASQPSEMGSRNWMTRRLLIETIRRDPAYAGGEYTTQPPSLRVANVFFALATSGGTLALQKQGPTGELADRLVDARLAAPFNADANDYIYQWESSRGYNPSPGLEAIEAPVLAINSADDERNPPETGIMEREMKRLRSGRLYLIPASAETSGHGTTGFARFYRQQLQDFLQAAPKRTQ</sequence>
<evidence type="ECO:0000256" key="1">
    <source>
        <dbReference type="ARBA" id="ARBA00022679"/>
    </source>
</evidence>
<organism evidence="5 6">
    <name type="scientific">Methylobacterium oryzihabitans</name>
    <dbReference type="NCBI Taxonomy" id="2499852"/>
    <lineage>
        <taxon>Bacteria</taxon>
        <taxon>Pseudomonadati</taxon>
        <taxon>Pseudomonadota</taxon>
        <taxon>Alphaproteobacteria</taxon>
        <taxon>Hyphomicrobiales</taxon>
        <taxon>Methylobacteriaceae</taxon>
        <taxon>Methylobacterium</taxon>
    </lineage>
</organism>
<feature type="active site" evidence="2">
    <location>
        <position position="300"/>
    </location>
</feature>
<comment type="caution">
    <text evidence="5">The sequence shown here is derived from an EMBL/GenBank/DDBJ whole genome shotgun (WGS) entry which is preliminary data.</text>
</comment>
<dbReference type="PRINTS" id="PR00111">
    <property type="entry name" value="ABHYDROLASE"/>
</dbReference>
<dbReference type="Gene3D" id="3.40.50.1820">
    <property type="entry name" value="alpha/beta hydrolase"/>
    <property type="match status" value="1"/>
</dbReference>
<accession>A0A437P607</accession>
<keyword evidence="3" id="KW-0732">Signal</keyword>
<name>A0A437P607_9HYPH</name>
<dbReference type="PIRSF" id="PIRSF000443">
    <property type="entry name" value="Homoser_Ac_trans"/>
    <property type="match status" value="1"/>
</dbReference>
<evidence type="ECO:0000256" key="3">
    <source>
        <dbReference type="SAM" id="SignalP"/>
    </source>
</evidence>
<dbReference type="Pfam" id="PF00561">
    <property type="entry name" value="Abhydrolase_1"/>
    <property type="match status" value="1"/>
</dbReference>
<keyword evidence="6" id="KW-1185">Reference proteome</keyword>
<dbReference type="GO" id="GO:0009092">
    <property type="term" value="P:homoserine metabolic process"/>
    <property type="evidence" value="ECO:0007669"/>
    <property type="project" value="TreeGrafter"/>
</dbReference>
<dbReference type="PANTHER" id="PTHR32268">
    <property type="entry name" value="HOMOSERINE O-ACETYLTRANSFERASE"/>
    <property type="match status" value="1"/>
</dbReference>
<evidence type="ECO:0000313" key="6">
    <source>
        <dbReference type="Proteomes" id="UP000286997"/>
    </source>
</evidence>
<dbReference type="InterPro" id="IPR008220">
    <property type="entry name" value="HAT_MetX-like"/>
</dbReference>
<protein>
    <submittedName>
        <fullName evidence="5">Alpha/beta fold hydrolase</fullName>
    </submittedName>
</protein>
<dbReference type="Proteomes" id="UP000286997">
    <property type="component" value="Unassembled WGS sequence"/>
</dbReference>
<dbReference type="OrthoDB" id="9800754at2"/>
<dbReference type="SUPFAM" id="SSF53474">
    <property type="entry name" value="alpha/beta-Hydrolases"/>
    <property type="match status" value="1"/>
</dbReference>
<dbReference type="GO" id="GO:0004414">
    <property type="term" value="F:homoserine O-acetyltransferase activity"/>
    <property type="evidence" value="ECO:0007669"/>
    <property type="project" value="TreeGrafter"/>
</dbReference>
<feature type="domain" description="AB hydrolase-1" evidence="4">
    <location>
        <begin position="68"/>
        <end position="206"/>
    </location>
</feature>
<keyword evidence="5" id="KW-0378">Hydrolase</keyword>